<keyword evidence="2" id="KW-1185">Reference proteome</keyword>
<dbReference type="EMBL" id="AP022577">
    <property type="protein sequence ID" value="BBX87443.1"/>
    <property type="molecule type" value="Genomic_DNA"/>
</dbReference>
<name>A0ABN5Z0A1_9MYCO</name>
<sequence length="105" mass="11618">MVSAAMNRYGPNTRANRRVRDWMCGVMLMATSVEGTRCQDDDMPQHDRAANLSYGHLIAWRQQSSRDRSPQSFADRQTIAGIEVGCGDTVLACVAAANRCPSRLD</sequence>
<accession>A0ABN5Z0A1</accession>
<gene>
    <name evidence="1" type="ORF">MAUB_53160</name>
</gene>
<evidence type="ECO:0000313" key="2">
    <source>
        <dbReference type="Proteomes" id="UP000465609"/>
    </source>
</evidence>
<organism evidence="1 2">
    <name type="scientific">Mycolicibacterium aubagnense</name>
    <dbReference type="NCBI Taxonomy" id="319707"/>
    <lineage>
        <taxon>Bacteria</taxon>
        <taxon>Bacillati</taxon>
        <taxon>Actinomycetota</taxon>
        <taxon>Actinomycetes</taxon>
        <taxon>Mycobacteriales</taxon>
        <taxon>Mycobacteriaceae</taxon>
        <taxon>Mycolicibacterium</taxon>
    </lineage>
</organism>
<dbReference type="Proteomes" id="UP000465609">
    <property type="component" value="Chromosome"/>
</dbReference>
<reference evidence="1 2" key="1">
    <citation type="journal article" date="2019" name="Emerg. Microbes Infect.">
        <title>Comprehensive subspecies identification of 175 nontuberculous mycobacteria species based on 7547 genomic profiles.</title>
        <authorList>
            <person name="Matsumoto Y."/>
            <person name="Kinjo T."/>
            <person name="Motooka D."/>
            <person name="Nabeya D."/>
            <person name="Jung N."/>
            <person name="Uechi K."/>
            <person name="Horii T."/>
            <person name="Iida T."/>
            <person name="Fujita J."/>
            <person name="Nakamura S."/>
        </authorList>
    </citation>
    <scope>NUCLEOTIDE SEQUENCE [LARGE SCALE GENOMIC DNA]</scope>
    <source>
        <strain evidence="1 2">JCM 15296</strain>
    </source>
</reference>
<protein>
    <submittedName>
        <fullName evidence="1">Uncharacterized protein</fullName>
    </submittedName>
</protein>
<evidence type="ECO:0000313" key="1">
    <source>
        <dbReference type="EMBL" id="BBX87443.1"/>
    </source>
</evidence>
<proteinExistence type="predicted"/>